<feature type="region of interest" description="Disordered" evidence="1">
    <location>
        <begin position="1"/>
        <end position="80"/>
    </location>
</feature>
<reference evidence="3" key="1">
    <citation type="submission" date="2023-07" db="EMBL/GenBank/DDBJ databases">
        <title>30 novel species of actinomycetes from the DSMZ collection.</title>
        <authorList>
            <person name="Nouioui I."/>
        </authorList>
    </citation>
    <scope>NUCLEOTIDE SEQUENCE [LARGE SCALE GENOMIC DNA]</scope>
    <source>
        <strain evidence="3">DSM 44917</strain>
    </source>
</reference>
<comment type="caution">
    <text evidence="2">The sequence shown here is derived from an EMBL/GenBank/DDBJ whole genome shotgun (WGS) entry which is preliminary data.</text>
</comment>
<accession>A0ABU2L4E1</accession>
<dbReference type="Proteomes" id="UP001183388">
    <property type="component" value="Unassembled WGS sequence"/>
</dbReference>
<organism evidence="2 3">
    <name type="scientific">Streptomyces boetiae</name>
    <dbReference type="NCBI Taxonomy" id="3075541"/>
    <lineage>
        <taxon>Bacteria</taxon>
        <taxon>Bacillati</taxon>
        <taxon>Actinomycetota</taxon>
        <taxon>Actinomycetes</taxon>
        <taxon>Kitasatosporales</taxon>
        <taxon>Streptomycetaceae</taxon>
        <taxon>Streptomyces</taxon>
    </lineage>
</organism>
<evidence type="ECO:0000313" key="3">
    <source>
        <dbReference type="Proteomes" id="UP001183388"/>
    </source>
</evidence>
<keyword evidence="3" id="KW-1185">Reference proteome</keyword>
<name>A0ABU2L4E1_9ACTN</name>
<dbReference type="RefSeq" id="WP_311629347.1">
    <property type="nucleotide sequence ID" value="NZ_JAVREN010000005.1"/>
</dbReference>
<evidence type="ECO:0000313" key="2">
    <source>
        <dbReference type="EMBL" id="MDT0306429.1"/>
    </source>
</evidence>
<proteinExistence type="predicted"/>
<dbReference type="EMBL" id="JAVREN010000005">
    <property type="protein sequence ID" value="MDT0306429.1"/>
    <property type="molecule type" value="Genomic_DNA"/>
</dbReference>
<sequence length="80" mass="8091">MAGAAPTDLDPAAPALRAIPRAPGAGEAPPPDAPALIPMPTRERPLTSEPPPRELAPLTSEQPLGADAPLTAEARAAEGW</sequence>
<protein>
    <submittedName>
        <fullName evidence="2">Uncharacterized protein</fullName>
    </submittedName>
</protein>
<evidence type="ECO:0000256" key="1">
    <source>
        <dbReference type="SAM" id="MobiDB-lite"/>
    </source>
</evidence>
<gene>
    <name evidence="2" type="ORF">RM780_05565</name>
</gene>
<feature type="compositionally biased region" description="Low complexity" evidence="1">
    <location>
        <begin position="1"/>
        <end position="27"/>
    </location>
</feature>